<dbReference type="EMBL" id="JPRJ01000078">
    <property type="protein sequence ID" value="KFF10691.1"/>
    <property type="molecule type" value="Genomic_DNA"/>
</dbReference>
<dbReference type="KEGG" id="cpip:CJF12_03710"/>
<evidence type="ECO:0000313" key="2">
    <source>
        <dbReference type="Proteomes" id="UP000028709"/>
    </source>
</evidence>
<protein>
    <submittedName>
        <fullName evidence="1">Uncharacterized protein</fullName>
    </submittedName>
</protein>
<evidence type="ECO:0000313" key="1">
    <source>
        <dbReference type="EMBL" id="KFF10691.1"/>
    </source>
</evidence>
<name>A0A086A1X7_9FLAO</name>
<comment type="caution">
    <text evidence="1">The sequence shown here is derived from an EMBL/GenBank/DDBJ whole genome shotgun (WGS) entry which is preliminary data.</text>
</comment>
<dbReference type="AlphaFoldDB" id="A0A086A1X7"/>
<proteinExistence type="predicted"/>
<sequence>MAVFFCHEYPLSFFSYYDILQTNIRSILKVKNPNLVIFFDLKYISGMDSVIISLNLGLDNHGIVLPNLPFTAV</sequence>
<keyword evidence="2" id="KW-1185">Reference proteome</keyword>
<accession>A0A086A1X7</accession>
<dbReference type="Proteomes" id="UP000028709">
    <property type="component" value="Unassembled WGS sequence"/>
</dbReference>
<organism evidence="1 2">
    <name type="scientific">Chryseobacterium piperi</name>
    <dbReference type="NCBI Taxonomy" id="558152"/>
    <lineage>
        <taxon>Bacteria</taxon>
        <taxon>Pseudomonadati</taxon>
        <taxon>Bacteroidota</taxon>
        <taxon>Flavobacteriia</taxon>
        <taxon>Flavobacteriales</taxon>
        <taxon>Weeksellaceae</taxon>
        <taxon>Chryseobacterium group</taxon>
        <taxon>Chryseobacterium</taxon>
    </lineage>
</organism>
<gene>
    <name evidence="1" type="ORF">IQ37_19625</name>
</gene>
<reference evidence="1 2" key="1">
    <citation type="submission" date="2014-07" db="EMBL/GenBank/DDBJ databases">
        <title>Genome of Chryseobacterium piperi CTM.</title>
        <authorList>
            <person name="Pipes S.E."/>
            <person name="Stropko S.J."/>
            <person name="Newman J.D."/>
        </authorList>
    </citation>
    <scope>NUCLEOTIDE SEQUENCE [LARGE SCALE GENOMIC DNA]</scope>
    <source>
        <strain evidence="1 2">CTM</strain>
    </source>
</reference>